<dbReference type="EMBL" id="SFCI01000024">
    <property type="protein sequence ID" value="TFY83511.1"/>
    <property type="molecule type" value="Genomic_DNA"/>
</dbReference>
<dbReference type="GO" id="GO:0032543">
    <property type="term" value="P:mitochondrial translation"/>
    <property type="evidence" value="ECO:0007669"/>
    <property type="project" value="TreeGrafter"/>
</dbReference>
<dbReference type="PANTHER" id="PTHR28158">
    <property type="entry name" value="37S RIBOSOMAL PROTEIN S35, MITOCHONDRIAL"/>
    <property type="match status" value="1"/>
</dbReference>
<dbReference type="OrthoDB" id="10052321at2759"/>
<sequence>MTSNFSQASLSQMLAYLRTTVSRTSPRSPAAFIAIRGLSSTAVARAEQPRRDDDDEDSDDSQRSARPEDPSWSQWKNTVGKQFEEAHRPRNWLSKEGPFPLNKSFQPPTPVSDAMRTSIYKQFMASPDANSIRNLSARYHMSIKRIEAILRLKGLEEHWIKGKHIQTGFREGMERILGVKIEAAHQKSHEDWVLSRMNVVEADVLDQAEGNDPARARYRRMFWEPVVEGDEPMMLGALEQAQKGYEAHLARDEAAKSGDLMLGHHHDSAQSREVVSETPGRPTLKFVDVGGKFVDPKDRQRRMKESERRARVRAKKAGASTPPSSVPKPEVSATA</sequence>
<evidence type="ECO:0000256" key="1">
    <source>
        <dbReference type="SAM" id="MobiDB-lite"/>
    </source>
</evidence>
<gene>
    <name evidence="2" type="ORF">EWM64_g495</name>
</gene>
<dbReference type="InterPro" id="IPR021036">
    <property type="entry name" value="Ribosomal_mS45"/>
</dbReference>
<accession>A0A4Z0AB00</accession>
<organism evidence="2 3">
    <name type="scientific">Hericium alpestre</name>
    <dbReference type="NCBI Taxonomy" id="135208"/>
    <lineage>
        <taxon>Eukaryota</taxon>
        <taxon>Fungi</taxon>
        <taxon>Dikarya</taxon>
        <taxon>Basidiomycota</taxon>
        <taxon>Agaricomycotina</taxon>
        <taxon>Agaricomycetes</taxon>
        <taxon>Russulales</taxon>
        <taxon>Hericiaceae</taxon>
        <taxon>Hericium</taxon>
    </lineage>
</organism>
<feature type="compositionally biased region" description="Polar residues" evidence="1">
    <location>
        <begin position="71"/>
        <end position="80"/>
    </location>
</feature>
<comment type="caution">
    <text evidence="2">The sequence shown here is derived from an EMBL/GenBank/DDBJ whole genome shotgun (WGS) entry which is preliminary data.</text>
</comment>
<proteinExistence type="predicted"/>
<evidence type="ECO:0000313" key="2">
    <source>
        <dbReference type="EMBL" id="TFY83511.1"/>
    </source>
</evidence>
<dbReference type="Proteomes" id="UP000298061">
    <property type="component" value="Unassembled WGS sequence"/>
</dbReference>
<dbReference type="GO" id="GO:0003735">
    <property type="term" value="F:structural constituent of ribosome"/>
    <property type="evidence" value="ECO:0007669"/>
    <property type="project" value="TreeGrafter"/>
</dbReference>
<feature type="region of interest" description="Disordered" evidence="1">
    <location>
        <begin position="264"/>
        <end position="335"/>
    </location>
</feature>
<reference evidence="2 3" key="1">
    <citation type="submission" date="2019-02" db="EMBL/GenBank/DDBJ databases">
        <title>Genome sequencing of the rare red list fungi Hericium alpestre (H. flagellum).</title>
        <authorList>
            <person name="Buettner E."/>
            <person name="Kellner H."/>
        </authorList>
    </citation>
    <scope>NUCLEOTIDE SEQUENCE [LARGE SCALE GENOMIC DNA]</scope>
    <source>
        <strain evidence="2 3">DSM 108284</strain>
    </source>
</reference>
<dbReference type="GO" id="GO:0005763">
    <property type="term" value="C:mitochondrial small ribosomal subunit"/>
    <property type="evidence" value="ECO:0007669"/>
    <property type="project" value="TreeGrafter"/>
</dbReference>
<protein>
    <submittedName>
        <fullName evidence="2">Uncharacterized protein</fullName>
    </submittedName>
</protein>
<keyword evidence="3" id="KW-1185">Reference proteome</keyword>
<dbReference type="PANTHER" id="PTHR28158:SF1">
    <property type="entry name" value="SMALL RIBOSOMAL SUBUNIT PROTEIN MS45"/>
    <property type="match status" value="1"/>
</dbReference>
<name>A0A4Z0AB00_9AGAM</name>
<feature type="compositionally biased region" description="Basic and acidic residues" evidence="1">
    <location>
        <begin position="294"/>
        <end position="309"/>
    </location>
</feature>
<feature type="compositionally biased region" description="Basic and acidic residues" evidence="1">
    <location>
        <begin position="60"/>
        <end position="69"/>
    </location>
</feature>
<feature type="region of interest" description="Disordered" evidence="1">
    <location>
        <begin position="38"/>
        <end position="112"/>
    </location>
</feature>
<evidence type="ECO:0000313" key="3">
    <source>
        <dbReference type="Proteomes" id="UP000298061"/>
    </source>
</evidence>
<dbReference type="Pfam" id="PF12298">
    <property type="entry name" value="Bot1p"/>
    <property type="match status" value="1"/>
</dbReference>
<dbReference type="AlphaFoldDB" id="A0A4Z0AB00"/>